<accession>A0A1I1X077</accession>
<dbReference type="Pfam" id="PF00557">
    <property type="entry name" value="Peptidase_M24"/>
    <property type="match status" value="1"/>
</dbReference>
<evidence type="ECO:0000313" key="3">
    <source>
        <dbReference type="Proteomes" id="UP000198716"/>
    </source>
</evidence>
<proteinExistence type="predicted"/>
<keyword evidence="2" id="KW-0645">Protease</keyword>
<organism evidence="2 3">
    <name type="scientific">Actinopolyspora alba</name>
    <dbReference type="NCBI Taxonomy" id="673379"/>
    <lineage>
        <taxon>Bacteria</taxon>
        <taxon>Bacillati</taxon>
        <taxon>Actinomycetota</taxon>
        <taxon>Actinomycetes</taxon>
        <taxon>Actinopolysporales</taxon>
        <taxon>Actinopolysporaceae</taxon>
        <taxon>Actinopolyspora</taxon>
        <taxon>Actinopolyspora alba group</taxon>
    </lineage>
</organism>
<dbReference type="PANTHER" id="PTHR43330:SF27">
    <property type="entry name" value="METHIONINE AMINOPEPTIDASE"/>
    <property type="match status" value="1"/>
</dbReference>
<dbReference type="InterPro" id="IPR000994">
    <property type="entry name" value="Pept_M24"/>
</dbReference>
<dbReference type="AlphaFoldDB" id="A0A1I1X077"/>
<dbReference type="RefSeq" id="WP_092926573.1">
    <property type="nucleotide sequence ID" value="NZ_FOMZ01000006.1"/>
</dbReference>
<reference evidence="3" key="1">
    <citation type="submission" date="2016-10" db="EMBL/GenBank/DDBJ databases">
        <authorList>
            <person name="Varghese N."/>
            <person name="Submissions S."/>
        </authorList>
    </citation>
    <scope>NUCLEOTIDE SEQUENCE [LARGE SCALE GENOMIC DNA]</scope>
    <source>
        <strain evidence="3">DSM 45004</strain>
    </source>
</reference>
<dbReference type="Proteomes" id="UP000198716">
    <property type="component" value="Unassembled WGS sequence"/>
</dbReference>
<dbReference type="PANTHER" id="PTHR43330">
    <property type="entry name" value="METHIONINE AMINOPEPTIDASE"/>
    <property type="match status" value="1"/>
</dbReference>
<sequence length="250" mass="24672">MRHRVELRGEDEIGLLSSAGAAVAAALTGVGGRILPGAFPADLERAAVASLAECGAAPAVPIPDGGARALSLSRNEVVCGGPPVGERLEAGELVTVECAASVAGWCAWSAFGASVGVPAESDLRLTGTAAEALRSGIGAVSVGNRLGEVAHAIGVVARGAGCGMPVACGYGIGRRLREGPVVPAPGKRSTGVTSRPGLVFTVVAGVCDSGSDEGVRGQDGVVVTGDGSRACVFGHTVAVTRWGPRVLTSS</sequence>
<dbReference type="SUPFAM" id="SSF55920">
    <property type="entry name" value="Creatinase/aminopeptidase"/>
    <property type="match status" value="1"/>
</dbReference>
<protein>
    <submittedName>
        <fullName evidence="2">Methionyl aminopeptidase</fullName>
    </submittedName>
</protein>
<keyword evidence="2" id="KW-0031">Aminopeptidase</keyword>
<dbReference type="Gene3D" id="3.90.230.10">
    <property type="entry name" value="Creatinase/methionine aminopeptidase superfamily"/>
    <property type="match status" value="1"/>
</dbReference>
<evidence type="ECO:0000313" key="2">
    <source>
        <dbReference type="EMBL" id="SFD99083.1"/>
    </source>
</evidence>
<keyword evidence="2" id="KW-0378">Hydrolase</keyword>
<evidence type="ECO:0000259" key="1">
    <source>
        <dbReference type="Pfam" id="PF00557"/>
    </source>
</evidence>
<keyword evidence="3" id="KW-1185">Reference proteome</keyword>
<dbReference type="InterPro" id="IPR036005">
    <property type="entry name" value="Creatinase/aminopeptidase-like"/>
</dbReference>
<name>A0A1I1X077_9ACTN</name>
<dbReference type="GO" id="GO:0070006">
    <property type="term" value="F:metalloaminopeptidase activity"/>
    <property type="evidence" value="ECO:0007669"/>
    <property type="project" value="TreeGrafter"/>
</dbReference>
<gene>
    <name evidence="2" type="ORF">SAMN04487819_106136</name>
</gene>
<dbReference type="EMBL" id="FOMZ01000006">
    <property type="protein sequence ID" value="SFD99083.1"/>
    <property type="molecule type" value="Genomic_DNA"/>
</dbReference>
<feature type="domain" description="Peptidase M24" evidence="1">
    <location>
        <begin position="17"/>
        <end position="224"/>
    </location>
</feature>
<dbReference type="GO" id="GO:0005829">
    <property type="term" value="C:cytosol"/>
    <property type="evidence" value="ECO:0007669"/>
    <property type="project" value="TreeGrafter"/>
</dbReference>